<evidence type="ECO:0000256" key="4">
    <source>
        <dbReference type="ARBA" id="ARBA00023002"/>
    </source>
</evidence>
<protein>
    <recommendedName>
        <fullName evidence="6">FAD-dependent oxidoreductase 2 FAD-binding domain-containing protein</fullName>
    </recommendedName>
</protein>
<comment type="caution">
    <text evidence="7">The sequence shown here is derived from an EMBL/GenBank/DDBJ whole genome shotgun (WGS) entry which is preliminary data.</text>
</comment>
<keyword evidence="3" id="KW-0274">FAD</keyword>
<dbReference type="Proteomes" id="UP000236488">
    <property type="component" value="Unassembled WGS sequence"/>
</dbReference>
<dbReference type="PANTHER" id="PTHR43400:SF7">
    <property type="entry name" value="FAD-DEPENDENT OXIDOREDUCTASE 2 FAD BINDING DOMAIN-CONTAINING PROTEIN"/>
    <property type="match status" value="1"/>
</dbReference>
<dbReference type="SUPFAM" id="SSF51905">
    <property type="entry name" value="FAD/NAD(P)-binding domain"/>
    <property type="match status" value="1"/>
</dbReference>
<dbReference type="InterPro" id="IPR027477">
    <property type="entry name" value="Succ_DH/fumarate_Rdtase_cat_sf"/>
</dbReference>
<dbReference type="SUPFAM" id="SSF56425">
    <property type="entry name" value="Succinate dehydrogenase/fumarate reductase flavoprotein, catalytic domain"/>
    <property type="match status" value="1"/>
</dbReference>
<dbReference type="AlphaFoldDB" id="A0A2K2U3W8"/>
<keyword evidence="2" id="KW-0285">Flavoprotein</keyword>
<accession>A0A2K2U3W8</accession>
<dbReference type="InterPro" id="IPR003953">
    <property type="entry name" value="FAD-dep_OxRdtase_2_FAD-bd"/>
</dbReference>
<dbReference type="GO" id="GO:0033765">
    <property type="term" value="F:steroid dehydrogenase activity, acting on the CH-CH group of donors"/>
    <property type="evidence" value="ECO:0007669"/>
    <property type="project" value="UniProtKB-ARBA"/>
</dbReference>
<feature type="compositionally biased region" description="Polar residues" evidence="5">
    <location>
        <begin position="38"/>
        <end position="55"/>
    </location>
</feature>
<dbReference type="PROSITE" id="PS51257">
    <property type="entry name" value="PROKAR_LIPOPROTEIN"/>
    <property type="match status" value="1"/>
</dbReference>
<keyword evidence="8" id="KW-1185">Reference proteome</keyword>
<dbReference type="PRINTS" id="PR00411">
    <property type="entry name" value="PNDRDTASEI"/>
</dbReference>
<keyword evidence="4" id="KW-0560">Oxidoreductase</keyword>
<comment type="cofactor">
    <cofactor evidence="1">
        <name>FAD</name>
        <dbReference type="ChEBI" id="CHEBI:57692"/>
    </cofactor>
</comment>
<evidence type="ECO:0000256" key="1">
    <source>
        <dbReference type="ARBA" id="ARBA00001974"/>
    </source>
</evidence>
<dbReference type="Pfam" id="PF00890">
    <property type="entry name" value="FAD_binding_2"/>
    <property type="match status" value="1"/>
</dbReference>
<dbReference type="InterPro" id="IPR006311">
    <property type="entry name" value="TAT_signal"/>
</dbReference>
<sequence>MSDVSRRSFLKGAAATAGVSGLAALGLFGCAPATNEKTGAQSSAVEGSSSGTAAESRTPGYCGPGDWLGEAPVIDDVDIVDEKTFDVVVLGGGHAGLMAACGAVDEGATVAVVEMQPWSSYVDLDGSGTNMAGWYGEDIGHVNSQFLIERGFGPFNTGEITAEFCKRAGGRVNPDIIRSFVQNSGAMVDRYKEIYDSYEEERKANDSAVFMKGTQVVIPDVDVPDEGTFDMSNMFEYPLCNTQAAWSGANVSYPIECGGYKTWPCNIQFYGYQGNNIEYVHKYIVQHTQENGAEWFFEHTGVVLEQNDSGDVTGLIAEGPDGYVRFNASKGVVLAAGDFIGDPAMCWALLNEGMEWAERSGMTRDEWVQTGFRTGIAHKMGCWAGGMIEPTPRGWMGLGGGADGPWGVAPLLMLNVNGKRFMNEGAIAQYQPTCMRQPAGLACWVTDANWKSIIGKSPLDHGGPNFGMDDYMERLEADMAAVEVGNPEGSQVIQAKLAERKMMQGTVFAANTLEELAELLGYTGDAATTFVESVEHYNELCNSADGDTDYGKDKAFMQAIDTPPFYGGTSELSHETKPNMVTMSGLITDETQNVLRKDDWTPIKGLYAAGNCLGGRYGFGYSTPFAGNSIGMALTHGWLAGRTVANL</sequence>
<dbReference type="InterPro" id="IPR019546">
    <property type="entry name" value="TAT_signal_bac_arc"/>
</dbReference>
<dbReference type="InterPro" id="IPR050315">
    <property type="entry name" value="FAD-oxidoreductase_2"/>
</dbReference>
<dbReference type="PANTHER" id="PTHR43400">
    <property type="entry name" value="FUMARATE REDUCTASE"/>
    <property type="match status" value="1"/>
</dbReference>
<dbReference type="NCBIfam" id="TIGR01409">
    <property type="entry name" value="TAT_signal_seq"/>
    <property type="match status" value="1"/>
</dbReference>
<dbReference type="EMBL" id="PPEL01000052">
    <property type="protein sequence ID" value="PNV65033.1"/>
    <property type="molecule type" value="Genomic_DNA"/>
</dbReference>
<reference evidence="7 8" key="1">
    <citation type="journal article" date="2018" name="Int. J. Syst. Evol. Microbiol.">
        <title>Rubneribacter badeniensis gen. nov., sp. nov. and Enteroscipio rubneri gen. nov., sp. nov., new members of the Eggerthellaceae isolated from human faeces.</title>
        <authorList>
            <person name="Danylec N."/>
            <person name="Gobl A."/>
            <person name="Stoll D.A."/>
            <person name="Hetzer B."/>
            <person name="Kulling S.E."/>
            <person name="Huch M."/>
        </authorList>
    </citation>
    <scope>NUCLEOTIDE SEQUENCE [LARGE SCALE GENOMIC DNA]</scope>
    <source>
        <strain evidence="7 8">ResAG-85</strain>
    </source>
</reference>
<dbReference type="Gene3D" id="3.90.700.10">
    <property type="entry name" value="Succinate dehydrogenase/fumarate reductase flavoprotein, catalytic domain"/>
    <property type="match status" value="1"/>
</dbReference>
<organism evidence="7 8">
    <name type="scientific">Rubneribacter badeniensis</name>
    <dbReference type="NCBI Taxonomy" id="2070688"/>
    <lineage>
        <taxon>Bacteria</taxon>
        <taxon>Bacillati</taxon>
        <taxon>Actinomycetota</taxon>
        <taxon>Coriobacteriia</taxon>
        <taxon>Eggerthellales</taxon>
        <taxon>Eggerthellaceae</taxon>
        <taxon>Rubneribacter</taxon>
    </lineage>
</organism>
<evidence type="ECO:0000313" key="8">
    <source>
        <dbReference type="Proteomes" id="UP000236488"/>
    </source>
</evidence>
<dbReference type="Gene3D" id="3.50.50.60">
    <property type="entry name" value="FAD/NAD(P)-binding domain"/>
    <property type="match status" value="2"/>
</dbReference>
<evidence type="ECO:0000259" key="6">
    <source>
        <dbReference type="Pfam" id="PF00890"/>
    </source>
</evidence>
<evidence type="ECO:0000256" key="3">
    <source>
        <dbReference type="ARBA" id="ARBA00022827"/>
    </source>
</evidence>
<dbReference type="InterPro" id="IPR036188">
    <property type="entry name" value="FAD/NAD-bd_sf"/>
</dbReference>
<evidence type="ECO:0000313" key="7">
    <source>
        <dbReference type="EMBL" id="PNV65033.1"/>
    </source>
</evidence>
<proteinExistence type="predicted"/>
<name>A0A2K2U3W8_9ACTN</name>
<dbReference type="PROSITE" id="PS51318">
    <property type="entry name" value="TAT"/>
    <property type="match status" value="1"/>
</dbReference>
<dbReference type="Pfam" id="PF10518">
    <property type="entry name" value="TAT_signal"/>
    <property type="match status" value="1"/>
</dbReference>
<evidence type="ECO:0000256" key="5">
    <source>
        <dbReference type="SAM" id="MobiDB-lite"/>
    </source>
</evidence>
<feature type="region of interest" description="Disordered" evidence="5">
    <location>
        <begin position="38"/>
        <end position="63"/>
    </location>
</feature>
<gene>
    <name evidence="7" type="ORF">C2L80_08775</name>
</gene>
<dbReference type="RefSeq" id="WP_103263041.1">
    <property type="nucleotide sequence ID" value="NZ_PPEL01000052.1"/>
</dbReference>
<feature type="domain" description="FAD-dependent oxidoreductase 2 FAD-binding" evidence="6">
    <location>
        <begin position="86"/>
        <end position="629"/>
    </location>
</feature>
<evidence type="ECO:0000256" key="2">
    <source>
        <dbReference type="ARBA" id="ARBA00022630"/>
    </source>
</evidence>